<dbReference type="PRINTS" id="PR00990">
    <property type="entry name" value="RIBOKINASE"/>
</dbReference>
<dbReference type="InterPro" id="IPR011611">
    <property type="entry name" value="PfkB_dom"/>
</dbReference>
<reference evidence="4 5" key="1">
    <citation type="journal article" date="2015" name="Nature">
        <title>rRNA introns, odd ribosomes, and small enigmatic genomes across a large radiation of phyla.</title>
        <authorList>
            <person name="Brown C.T."/>
            <person name="Hug L.A."/>
            <person name="Thomas B.C."/>
            <person name="Sharon I."/>
            <person name="Castelle C.J."/>
            <person name="Singh A."/>
            <person name="Wilkins M.J."/>
            <person name="Williams K.H."/>
            <person name="Banfield J.F."/>
        </authorList>
    </citation>
    <scope>NUCLEOTIDE SEQUENCE [LARGE SCALE GENOMIC DNA]</scope>
</reference>
<dbReference type="Proteomes" id="UP000034207">
    <property type="component" value="Unassembled WGS sequence"/>
</dbReference>
<sequence>MLDIVSIGGCSSDIFYKTAEGKILKDKKQDFLAFEYGSKIIPEDTYFTYGGGGYNSTRNFARLGLKTALVSSVGSEDTGTVILKNLKAANIGSQFLNRSTKLHTALSFVVVDGKDHVLFTYRGANDDLKIENWKGLKNAKWFYISSLSGHSHMLIPKIFKFARMNKIKIAWNPGSVQLEEGYGHLAPFLKETDILSLNKEEAKELVKSAKSKVDKKDTKSILAEVKSFGPKIAIITCGRQGAYVCDGFADYFQKSLSAEIIDTTGAGDAFGSTFTACQIMGLSIEVSMQKAAKNAASVVGRWGATEGLLKRSDLLK</sequence>
<feature type="domain" description="Carbohydrate kinase PfkB" evidence="3">
    <location>
        <begin position="30"/>
        <end position="308"/>
    </location>
</feature>
<proteinExistence type="predicted"/>
<dbReference type="PANTHER" id="PTHR10584">
    <property type="entry name" value="SUGAR KINASE"/>
    <property type="match status" value="1"/>
</dbReference>
<comment type="caution">
    <text evidence="4">The sequence shown here is derived from an EMBL/GenBank/DDBJ whole genome shotgun (WGS) entry which is preliminary data.</text>
</comment>
<gene>
    <name evidence="4" type="ORF">UT18_C0030G0012</name>
</gene>
<dbReference type="STRING" id="1618345.UT18_C0030G0012"/>
<dbReference type="PANTHER" id="PTHR10584:SF166">
    <property type="entry name" value="RIBOKINASE"/>
    <property type="match status" value="1"/>
</dbReference>
<evidence type="ECO:0000313" key="4">
    <source>
        <dbReference type="EMBL" id="KKQ93002.1"/>
    </source>
</evidence>
<evidence type="ECO:0000259" key="3">
    <source>
        <dbReference type="Pfam" id="PF00294"/>
    </source>
</evidence>
<dbReference type="InterPro" id="IPR029056">
    <property type="entry name" value="Ribokinase-like"/>
</dbReference>
<keyword evidence="2 4" id="KW-0418">Kinase</keyword>
<dbReference type="GO" id="GO:0016301">
    <property type="term" value="F:kinase activity"/>
    <property type="evidence" value="ECO:0007669"/>
    <property type="project" value="UniProtKB-KW"/>
</dbReference>
<accession>A0A0G0LPK5</accession>
<evidence type="ECO:0000313" key="5">
    <source>
        <dbReference type="Proteomes" id="UP000034207"/>
    </source>
</evidence>
<dbReference type="GO" id="GO:0006796">
    <property type="term" value="P:phosphate-containing compound metabolic process"/>
    <property type="evidence" value="ECO:0007669"/>
    <property type="project" value="UniProtKB-ARBA"/>
</dbReference>
<dbReference type="InterPro" id="IPR002139">
    <property type="entry name" value="Ribo/fructo_kinase"/>
</dbReference>
<evidence type="ECO:0000256" key="1">
    <source>
        <dbReference type="ARBA" id="ARBA00022679"/>
    </source>
</evidence>
<keyword evidence="1" id="KW-0808">Transferase</keyword>
<dbReference type="AlphaFoldDB" id="A0A0G0LPK5"/>
<dbReference type="Pfam" id="PF00294">
    <property type="entry name" value="PfkB"/>
    <property type="match status" value="1"/>
</dbReference>
<evidence type="ECO:0000256" key="2">
    <source>
        <dbReference type="ARBA" id="ARBA00022777"/>
    </source>
</evidence>
<dbReference type="SUPFAM" id="SSF53613">
    <property type="entry name" value="Ribokinase-like"/>
    <property type="match status" value="1"/>
</dbReference>
<dbReference type="Gene3D" id="3.40.1190.20">
    <property type="match status" value="1"/>
</dbReference>
<name>A0A0G0LPK5_UNCC2</name>
<protein>
    <submittedName>
        <fullName evidence="4">Carbohydrate kinase</fullName>
    </submittedName>
</protein>
<dbReference type="EMBL" id="LBVV01000030">
    <property type="protein sequence ID" value="KKQ93002.1"/>
    <property type="molecule type" value="Genomic_DNA"/>
</dbReference>
<organism evidence="4 5">
    <name type="scientific">candidate division CPR2 bacterium GW2011_GWC2_39_10</name>
    <dbReference type="NCBI Taxonomy" id="1618345"/>
    <lineage>
        <taxon>Bacteria</taxon>
        <taxon>Bacteria division CPR2</taxon>
    </lineage>
</organism>